<name>A0ABW5IV78_9BACT</name>
<protein>
    <submittedName>
        <fullName evidence="1">Uncharacterized protein</fullName>
    </submittedName>
</protein>
<accession>A0ABW5IV78</accession>
<reference evidence="2" key="1">
    <citation type="journal article" date="2019" name="Int. J. Syst. Evol. Microbiol.">
        <title>The Global Catalogue of Microorganisms (GCM) 10K type strain sequencing project: providing services to taxonomists for standard genome sequencing and annotation.</title>
        <authorList>
            <consortium name="The Broad Institute Genomics Platform"/>
            <consortium name="The Broad Institute Genome Sequencing Center for Infectious Disease"/>
            <person name="Wu L."/>
            <person name="Ma J."/>
        </authorList>
    </citation>
    <scope>NUCLEOTIDE SEQUENCE [LARGE SCALE GENOMIC DNA]</scope>
    <source>
        <strain evidence="2">KCTC 42498</strain>
    </source>
</reference>
<dbReference type="Proteomes" id="UP001597544">
    <property type="component" value="Unassembled WGS sequence"/>
</dbReference>
<feature type="non-terminal residue" evidence="1">
    <location>
        <position position="1"/>
    </location>
</feature>
<proteinExistence type="predicted"/>
<evidence type="ECO:0000313" key="2">
    <source>
        <dbReference type="Proteomes" id="UP001597544"/>
    </source>
</evidence>
<gene>
    <name evidence="1" type="ORF">ACFSRY_19110</name>
</gene>
<keyword evidence="2" id="KW-1185">Reference proteome</keyword>
<dbReference type="EMBL" id="JBHULU010000029">
    <property type="protein sequence ID" value="MFD2515990.1"/>
    <property type="molecule type" value="Genomic_DNA"/>
</dbReference>
<dbReference type="RefSeq" id="WP_377511911.1">
    <property type="nucleotide sequence ID" value="NZ_JBHULU010000029.1"/>
</dbReference>
<organism evidence="1 2">
    <name type="scientific">Pontibacter locisalis</name>
    <dbReference type="NCBI Taxonomy" id="1719035"/>
    <lineage>
        <taxon>Bacteria</taxon>
        <taxon>Pseudomonadati</taxon>
        <taxon>Bacteroidota</taxon>
        <taxon>Cytophagia</taxon>
        <taxon>Cytophagales</taxon>
        <taxon>Hymenobacteraceae</taxon>
        <taxon>Pontibacter</taxon>
    </lineage>
</organism>
<sequence length="68" mass="7682">DEAWQENKQGLLQPDLEEDIPHLSAKSSLSGKVKIRKIQLKFLTFKTVPYPQRFDSSGSVNSILKPKA</sequence>
<evidence type="ECO:0000313" key="1">
    <source>
        <dbReference type="EMBL" id="MFD2515990.1"/>
    </source>
</evidence>
<comment type="caution">
    <text evidence="1">The sequence shown here is derived from an EMBL/GenBank/DDBJ whole genome shotgun (WGS) entry which is preliminary data.</text>
</comment>